<evidence type="ECO:0000313" key="8">
    <source>
        <dbReference type="EMBL" id="HHP68278.1"/>
    </source>
</evidence>
<evidence type="ECO:0000256" key="1">
    <source>
        <dbReference type="ARBA" id="ARBA00004651"/>
    </source>
</evidence>
<dbReference type="GO" id="GO:0005886">
    <property type="term" value="C:plasma membrane"/>
    <property type="evidence" value="ECO:0007669"/>
    <property type="project" value="UniProtKB-SubCell"/>
</dbReference>
<dbReference type="InterPro" id="IPR003370">
    <property type="entry name" value="Chromate_transpt"/>
</dbReference>
<keyword evidence="4 7" id="KW-0812">Transmembrane</keyword>
<dbReference type="GO" id="GO:0015109">
    <property type="term" value="F:chromate transmembrane transporter activity"/>
    <property type="evidence" value="ECO:0007669"/>
    <property type="project" value="InterPro"/>
</dbReference>
<organism evidence="8">
    <name type="scientific">Thermogladius calderae</name>
    <dbReference type="NCBI Taxonomy" id="1200300"/>
    <lineage>
        <taxon>Archaea</taxon>
        <taxon>Thermoproteota</taxon>
        <taxon>Thermoprotei</taxon>
        <taxon>Desulfurococcales</taxon>
        <taxon>Desulfurococcaceae</taxon>
        <taxon>Thermogladius</taxon>
    </lineage>
</organism>
<sequence length="186" mass="19919">MGVGLLELFLEFMKIGFFMFGGGYGGIALMYKELVEINKWVSDDEFVRIIGISESTPGPIAINSATYIGYKLGGLPGSILATLGVVIPPYLVILVIAMFLTSYMSSEAARVVFRGINAAVVALILYALISVGRSVLTLKQPPFINVVSVAIFVVAFTLLYLANLHPIYVIAVSAGLSILVRVLLGL</sequence>
<comment type="caution">
    <text evidence="8">The sequence shown here is derived from an EMBL/GenBank/DDBJ whole genome shotgun (WGS) entry which is preliminary data.</text>
</comment>
<dbReference type="EMBL" id="DRYK01000075">
    <property type="protein sequence ID" value="HHP68278.1"/>
    <property type="molecule type" value="Genomic_DNA"/>
</dbReference>
<evidence type="ECO:0000256" key="3">
    <source>
        <dbReference type="ARBA" id="ARBA00022475"/>
    </source>
</evidence>
<feature type="transmembrane region" description="Helical" evidence="7">
    <location>
        <begin position="143"/>
        <end position="161"/>
    </location>
</feature>
<protein>
    <submittedName>
        <fullName evidence="8">Chromate transporter</fullName>
    </submittedName>
</protein>
<comment type="subcellular location">
    <subcellularLocation>
        <location evidence="1">Cell membrane</location>
        <topology evidence="1">Multi-pass membrane protein</topology>
    </subcellularLocation>
</comment>
<keyword evidence="6 7" id="KW-0472">Membrane</keyword>
<evidence type="ECO:0000256" key="4">
    <source>
        <dbReference type="ARBA" id="ARBA00022692"/>
    </source>
</evidence>
<dbReference type="AlphaFoldDB" id="A0A7J3XZU3"/>
<evidence type="ECO:0000256" key="7">
    <source>
        <dbReference type="SAM" id="Phobius"/>
    </source>
</evidence>
<proteinExistence type="inferred from homology"/>
<feature type="transmembrane region" description="Helical" evidence="7">
    <location>
        <begin position="167"/>
        <end position="184"/>
    </location>
</feature>
<evidence type="ECO:0000256" key="5">
    <source>
        <dbReference type="ARBA" id="ARBA00022989"/>
    </source>
</evidence>
<comment type="similarity">
    <text evidence="2">Belongs to the chromate ion transporter (CHR) (TC 2.A.51) family.</text>
</comment>
<keyword evidence="3" id="KW-1003">Cell membrane</keyword>
<accession>A0A7J3XZU3</accession>
<evidence type="ECO:0000256" key="6">
    <source>
        <dbReference type="ARBA" id="ARBA00023136"/>
    </source>
</evidence>
<reference evidence="8" key="1">
    <citation type="journal article" date="2020" name="mSystems">
        <title>Genome- and Community-Level Interaction Insights into Carbon Utilization and Element Cycling Functions of Hydrothermarchaeota in Hydrothermal Sediment.</title>
        <authorList>
            <person name="Zhou Z."/>
            <person name="Liu Y."/>
            <person name="Xu W."/>
            <person name="Pan J."/>
            <person name="Luo Z.H."/>
            <person name="Li M."/>
        </authorList>
    </citation>
    <scope>NUCLEOTIDE SEQUENCE [LARGE SCALE GENOMIC DNA]</scope>
    <source>
        <strain evidence="8">SpSt-110</strain>
    </source>
</reference>
<feature type="transmembrane region" description="Helical" evidence="7">
    <location>
        <begin position="112"/>
        <end position="131"/>
    </location>
</feature>
<dbReference type="InterPro" id="IPR052518">
    <property type="entry name" value="CHR_Transporter"/>
</dbReference>
<name>A0A7J3XZU3_9CREN</name>
<dbReference type="PANTHER" id="PTHR43663:SF1">
    <property type="entry name" value="CHROMATE TRANSPORTER"/>
    <property type="match status" value="1"/>
</dbReference>
<feature type="transmembrane region" description="Helical" evidence="7">
    <location>
        <begin position="12"/>
        <end position="31"/>
    </location>
</feature>
<dbReference type="PANTHER" id="PTHR43663">
    <property type="entry name" value="CHROMATE TRANSPORT PROTEIN-RELATED"/>
    <property type="match status" value="1"/>
</dbReference>
<gene>
    <name evidence="8" type="ORF">ENM60_05800</name>
</gene>
<keyword evidence="5 7" id="KW-1133">Transmembrane helix</keyword>
<evidence type="ECO:0000256" key="2">
    <source>
        <dbReference type="ARBA" id="ARBA00005262"/>
    </source>
</evidence>
<dbReference type="Pfam" id="PF02417">
    <property type="entry name" value="Chromate_transp"/>
    <property type="match status" value="1"/>
</dbReference>
<feature type="transmembrane region" description="Helical" evidence="7">
    <location>
        <begin position="79"/>
        <end position="100"/>
    </location>
</feature>